<dbReference type="EMBL" id="VFOV01000001">
    <property type="protein sequence ID" value="TQL70360.1"/>
    <property type="molecule type" value="Genomic_DNA"/>
</dbReference>
<protein>
    <submittedName>
        <fullName evidence="9">MFS transporter</fullName>
    </submittedName>
</protein>
<keyword evidence="5 7" id="KW-1133">Transmembrane helix</keyword>
<dbReference type="Gene3D" id="1.20.1720.10">
    <property type="entry name" value="Multidrug resistance protein D"/>
    <property type="match status" value="1"/>
</dbReference>
<dbReference type="AlphaFoldDB" id="A0A543ACU0"/>
<keyword evidence="4 7" id="KW-0812">Transmembrane</keyword>
<sequence>MTTKTVALATLAATQLMVILDGTVVTVALPAIRDDLGFGDAALSWVVNGFLLAFAIALLPAGRAGDVLGTRTVFLAGLSLFTFASAWCGIAWDPVSLVLADSSRASAVASPRPWCSA</sequence>
<dbReference type="PANTHER" id="PTHR42718:SF46">
    <property type="entry name" value="BLR6921 PROTEIN"/>
    <property type="match status" value="1"/>
</dbReference>
<feature type="domain" description="Major facilitator superfamily (MFS) profile" evidence="8">
    <location>
        <begin position="7"/>
        <end position="117"/>
    </location>
</feature>
<organism evidence="9 10">
    <name type="scientific">Nocardioides albertanoniae</name>
    <dbReference type="NCBI Taxonomy" id="1175486"/>
    <lineage>
        <taxon>Bacteria</taxon>
        <taxon>Bacillati</taxon>
        <taxon>Actinomycetota</taxon>
        <taxon>Actinomycetes</taxon>
        <taxon>Propionibacteriales</taxon>
        <taxon>Nocardioidaceae</taxon>
        <taxon>Nocardioides</taxon>
    </lineage>
</organism>
<dbReference type="SUPFAM" id="SSF103473">
    <property type="entry name" value="MFS general substrate transporter"/>
    <property type="match status" value="1"/>
</dbReference>
<evidence type="ECO:0000256" key="2">
    <source>
        <dbReference type="ARBA" id="ARBA00022448"/>
    </source>
</evidence>
<keyword evidence="10" id="KW-1185">Reference proteome</keyword>
<evidence type="ECO:0000256" key="3">
    <source>
        <dbReference type="ARBA" id="ARBA00022475"/>
    </source>
</evidence>
<gene>
    <name evidence="9" type="ORF">FB381_4290</name>
</gene>
<evidence type="ECO:0000256" key="7">
    <source>
        <dbReference type="SAM" id="Phobius"/>
    </source>
</evidence>
<dbReference type="GO" id="GO:0005886">
    <property type="term" value="C:plasma membrane"/>
    <property type="evidence" value="ECO:0007669"/>
    <property type="project" value="UniProtKB-SubCell"/>
</dbReference>
<keyword evidence="6 7" id="KW-0472">Membrane</keyword>
<keyword evidence="3" id="KW-1003">Cell membrane</keyword>
<dbReference type="Proteomes" id="UP000320209">
    <property type="component" value="Unassembled WGS sequence"/>
</dbReference>
<keyword evidence="2" id="KW-0813">Transport</keyword>
<proteinExistence type="predicted"/>
<evidence type="ECO:0000256" key="1">
    <source>
        <dbReference type="ARBA" id="ARBA00004651"/>
    </source>
</evidence>
<comment type="caution">
    <text evidence="9">The sequence shown here is derived from an EMBL/GenBank/DDBJ whole genome shotgun (WGS) entry which is preliminary data.</text>
</comment>
<reference evidence="9 10" key="1">
    <citation type="submission" date="2019-06" db="EMBL/GenBank/DDBJ databases">
        <title>Sequencing the genomes of 1000 actinobacteria strains.</title>
        <authorList>
            <person name="Klenk H.-P."/>
        </authorList>
    </citation>
    <scope>NUCLEOTIDE SEQUENCE [LARGE SCALE GENOMIC DNA]</scope>
    <source>
        <strain evidence="9 10">DSM 25218</strain>
    </source>
</reference>
<dbReference type="InterPro" id="IPR036259">
    <property type="entry name" value="MFS_trans_sf"/>
</dbReference>
<dbReference type="RefSeq" id="WP_170225262.1">
    <property type="nucleotide sequence ID" value="NZ_VFOV01000001.1"/>
</dbReference>
<dbReference type="GO" id="GO:0022857">
    <property type="term" value="F:transmembrane transporter activity"/>
    <property type="evidence" value="ECO:0007669"/>
    <property type="project" value="InterPro"/>
</dbReference>
<evidence type="ECO:0000313" key="10">
    <source>
        <dbReference type="Proteomes" id="UP000320209"/>
    </source>
</evidence>
<evidence type="ECO:0000259" key="8">
    <source>
        <dbReference type="PROSITE" id="PS50850"/>
    </source>
</evidence>
<comment type="subcellular location">
    <subcellularLocation>
        <location evidence="1">Cell membrane</location>
        <topology evidence="1">Multi-pass membrane protein</topology>
    </subcellularLocation>
</comment>
<feature type="transmembrane region" description="Helical" evidence="7">
    <location>
        <begin position="42"/>
        <end position="61"/>
    </location>
</feature>
<dbReference type="PANTHER" id="PTHR42718">
    <property type="entry name" value="MAJOR FACILITATOR SUPERFAMILY MULTIDRUG TRANSPORTER MFSC"/>
    <property type="match status" value="1"/>
</dbReference>
<dbReference type="PROSITE" id="PS50850">
    <property type="entry name" value="MFS"/>
    <property type="match status" value="1"/>
</dbReference>
<evidence type="ECO:0000256" key="4">
    <source>
        <dbReference type="ARBA" id="ARBA00022692"/>
    </source>
</evidence>
<name>A0A543ACU0_9ACTN</name>
<evidence type="ECO:0000256" key="5">
    <source>
        <dbReference type="ARBA" id="ARBA00022989"/>
    </source>
</evidence>
<feature type="transmembrane region" description="Helical" evidence="7">
    <location>
        <begin position="73"/>
        <end position="92"/>
    </location>
</feature>
<evidence type="ECO:0000256" key="6">
    <source>
        <dbReference type="ARBA" id="ARBA00023136"/>
    </source>
</evidence>
<dbReference type="InterPro" id="IPR011701">
    <property type="entry name" value="MFS"/>
</dbReference>
<evidence type="ECO:0000313" key="9">
    <source>
        <dbReference type="EMBL" id="TQL70360.1"/>
    </source>
</evidence>
<dbReference type="InterPro" id="IPR020846">
    <property type="entry name" value="MFS_dom"/>
</dbReference>
<accession>A0A543ACU0</accession>
<dbReference type="Pfam" id="PF07690">
    <property type="entry name" value="MFS_1"/>
    <property type="match status" value="1"/>
</dbReference>